<gene>
    <name evidence="3" type="ORF">SAMN04487991_2229</name>
</gene>
<feature type="signal peptide" evidence="2">
    <location>
        <begin position="1"/>
        <end position="19"/>
    </location>
</feature>
<keyword evidence="2" id="KW-0732">Signal</keyword>
<feature type="transmembrane region" description="Helical" evidence="1">
    <location>
        <begin position="180"/>
        <end position="199"/>
    </location>
</feature>
<keyword evidence="4" id="KW-1185">Reference proteome</keyword>
<keyword evidence="1" id="KW-0812">Transmembrane</keyword>
<dbReference type="STRING" id="588602.SAMN04487991_2229"/>
<dbReference type="Proteomes" id="UP000199630">
    <property type="component" value="Unassembled WGS sequence"/>
</dbReference>
<dbReference type="EMBL" id="FORH01000004">
    <property type="protein sequence ID" value="SFJ50428.1"/>
    <property type="molecule type" value="Genomic_DNA"/>
</dbReference>
<evidence type="ECO:0000313" key="4">
    <source>
        <dbReference type="Proteomes" id="UP000199630"/>
    </source>
</evidence>
<name>A0A1I3RVQ4_9RHOB</name>
<proteinExistence type="predicted"/>
<protein>
    <submittedName>
        <fullName evidence="3">VPLPA-CTERM protein sorting domain-containing protein</fullName>
    </submittedName>
</protein>
<feature type="chain" id="PRO_5011744815" evidence="2">
    <location>
        <begin position="20"/>
        <end position="207"/>
    </location>
</feature>
<reference evidence="4" key="1">
    <citation type="submission" date="2016-10" db="EMBL/GenBank/DDBJ databases">
        <authorList>
            <person name="Varghese N."/>
            <person name="Submissions S."/>
        </authorList>
    </citation>
    <scope>NUCLEOTIDE SEQUENCE [LARGE SCALE GENOMIC DNA]</scope>
    <source>
        <strain evidence="4">DSM 26471</strain>
    </source>
</reference>
<evidence type="ECO:0000256" key="2">
    <source>
        <dbReference type="SAM" id="SignalP"/>
    </source>
</evidence>
<dbReference type="NCBIfam" id="TIGR03370">
    <property type="entry name" value="VPLPA-CTERM"/>
    <property type="match status" value="1"/>
</dbReference>
<keyword evidence="1" id="KW-0472">Membrane</keyword>
<dbReference type="AlphaFoldDB" id="A0A1I3RVQ4"/>
<sequence length="207" mass="20967">MKHIVLSAALLSFAAGAQAATIDFSDSAFASTFDGIGATTYSTDGVLFSFSATARGVDGYRQAFGGGLGFGVPGNGMYSVAFTADQDITVESLSGHGHSLTGYAGQLPFDIARDGVSLIDDFMFASASDETYDFGGTPIALEAGSTLSFVVDFGALSGSSIYASAVFEALDFTATSLPAVPLPAGAPLLLGGVAALGLLRRRKSCAL</sequence>
<keyword evidence="1" id="KW-1133">Transmembrane helix</keyword>
<evidence type="ECO:0000256" key="1">
    <source>
        <dbReference type="SAM" id="Phobius"/>
    </source>
</evidence>
<accession>A0A1I3RVQ4</accession>
<dbReference type="InterPro" id="IPR022472">
    <property type="entry name" value="VPLPA-CTERM"/>
</dbReference>
<dbReference type="RefSeq" id="WP_245781183.1">
    <property type="nucleotide sequence ID" value="NZ_FORH01000004.1"/>
</dbReference>
<evidence type="ECO:0000313" key="3">
    <source>
        <dbReference type="EMBL" id="SFJ50428.1"/>
    </source>
</evidence>
<organism evidence="3 4">
    <name type="scientific">Celeribacter neptunius</name>
    <dbReference type="NCBI Taxonomy" id="588602"/>
    <lineage>
        <taxon>Bacteria</taxon>
        <taxon>Pseudomonadati</taxon>
        <taxon>Pseudomonadota</taxon>
        <taxon>Alphaproteobacteria</taxon>
        <taxon>Rhodobacterales</taxon>
        <taxon>Roseobacteraceae</taxon>
        <taxon>Celeribacter</taxon>
    </lineage>
</organism>